<proteinExistence type="predicted"/>
<name>M5SAE1_9BACT</name>
<evidence type="ECO:0000313" key="2">
    <source>
        <dbReference type="Proteomes" id="UP000011996"/>
    </source>
</evidence>
<dbReference type="EMBL" id="ANOF01000154">
    <property type="protein sequence ID" value="EMI24632.1"/>
    <property type="molecule type" value="Genomic_DNA"/>
</dbReference>
<organism evidence="1 2">
    <name type="scientific">Rhodopirellula europaea SH398</name>
    <dbReference type="NCBI Taxonomy" id="1263868"/>
    <lineage>
        <taxon>Bacteria</taxon>
        <taxon>Pseudomonadati</taxon>
        <taxon>Planctomycetota</taxon>
        <taxon>Planctomycetia</taxon>
        <taxon>Pirellulales</taxon>
        <taxon>Pirellulaceae</taxon>
        <taxon>Rhodopirellula</taxon>
    </lineage>
</organism>
<evidence type="ECO:0000313" key="1">
    <source>
        <dbReference type="EMBL" id="EMI24632.1"/>
    </source>
</evidence>
<reference evidence="1 2" key="1">
    <citation type="journal article" date="2013" name="Mar. Genomics">
        <title>Expression of sulfatases in Rhodopirellula baltica and the diversity of sulfatases in the genus Rhodopirellula.</title>
        <authorList>
            <person name="Wegner C.E."/>
            <person name="Richter-Heitmann T."/>
            <person name="Klindworth A."/>
            <person name="Klockow C."/>
            <person name="Richter M."/>
            <person name="Achstetter T."/>
            <person name="Glockner F.O."/>
            <person name="Harder J."/>
        </authorList>
    </citation>
    <scope>NUCLEOTIDE SEQUENCE [LARGE SCALE GENOMIC DNA]</scope>
    <source>
        <strain evidence="1 2">SH398</strain>
    </source>
</reference>
<sequence length="107" mass="12518">MWGSNSRTDASVEDGDWDPMRHPRQIAYECCCALSSDAPLVDRLWQCHRAFEKLQPENTPAHLLPVVRRYRLRLKNYAQLTVIERENLARDILVRFWGEMCEGRVCG</sequence>
<dbReference type="PATRIC" id="fig|1263868.3.peg.5192"/>
<dbReference type="Proteomes" id="UP000011996">
    <property type="component" value="Unassembled WGS sequence"/>
</dbReference>
<protein>
    <submittedName>
        <fullName evidence="1">Uncharacterized protein</fullName>
    </submittedName>
</protein>
<accession>M5SAE1</accession>
<dbReference type="AlphaFoldDB" id="M5SAE1"/>
<gene>
    <name evidence="1" type="ORF">RESH_04782</name>
</gene>
<comment type="caution">
    <text evidence="1">The sequence shown here is derived from an EMBL/GenBank/DDBJ whole genome shotgun (WGS) entry which is preliminary data.</text>
</comment>